<gene>
    <name evidence="4" type="ORF">G7082_09710</name>
</gene>
<accession>A0A6G8AUY3</accession>
<protein>
    <submittedName>
        <fullName evidence="4">TPM domain-containing protein</fullName>
    </submittedName>
</protein>
<evidence type="ECO:0000313" key="4">
    <source>
        <dbReference type="EMBL" id="QIL48762.1"/>
    </source>
</evidence>
<evidence type="ECO:0000259" key="3">
    <source>
        <dbReference type="Pfam" id="PF04536"/>
    </source>
</evidence>
<dbReference type="KEGG" id="vhy:G7082_09710"/>
<keyword evidence="2" id="KW-0472">Membrane</keyword>
<evidence type="ECO:0000256" key="1">
    <source>
        <dbReference type="SAM" id="MobiDB-lite"/>
    </source>
</evidence>
<proteinExistence type="predicted"/>
<dbReference type="PANTHER" id="PTHR30373:SF2">
    <property type="entry name" value="UPF0603 PROTEIN YGCG"/>
    <property type="match status" value="1"/>
</dbReference>
<keyword evidence="2" id="KW-0812">Transmembrane</keyword>
<keyword evidence="2" id="KW-1133">Transmembrane helix</keyword>
<dbReference type="Gene3D" id="3.10.310.50">
    <property type="match status" value="1"/>
</dbReference>
<feature type="region of interest" description="Disordered" evidence="1">
    <location>
        <begin position="477"/>
        <end position="497"/>
    </location>
</feature>
<evidence type="ECO:0000313" key="5">
    <source>
        <dbReference type="Proteomes" id="UP000501747"/>
    </source>
</evidence>
<dbReference type="Pfam" id="PF04536">
    <property type="entry name" value="TPM_phosphatase"/>
    <property type="match status" value="1"/>
</dbReference>
<dbReference type="EMBL" id="CP049887">
    <property type="protein sequence ID" value="QIL48762.1"/>
    <property type="molecule type" value="Genomic_DNA"/>
</dbReference>
<organism evidence="4 5">
    <name type="scientific">Vagococcus hydrophili</name>
    <dbReference type="NCBI Taxonomy" id="2714947"/>
    <lineage>
        <taxon>Bacteria</taxon>
        <taxon>Bacillati</taxon>
        <taxon>Bacillota</taxon>
        <taxon>Bacilli</taxon>
        <taxon>Lactobacillales</taxon>
        <taxon>Enterococcaceae</taxon>
        <taxon>Vagococcus</taxon>
    </lineage>
</organism>
<dbReference type="AlphaFoldDB" id="A0A6G8AUY3"/>
<feature type="domain" description="TPM" evidence="3">
    <location>
        <begin position="36"/>
        <end position="161"/>
    </location>
</feature>
<dbReference type="Proteomes" id="UP000501747">
    <property type="component" value="Chromosome"/>
</dbReference>
<sequence>MENSCFRKKGLIFGLVIIVFLIFSGTAFAEIDNIFVEDNANILTTEDKNYIKQINEEVFITLPGEPQYAVITLKSLKGFESIESYAEKKFKELGVGNKQLNNGFLFVISVEDREYRLETGYGVEEIITDSMKEDIVTSEATELLQDEKYGESVMMISKNIEQLVKMKYSDLDSAKEMVAAEKERQDKLMKMIFIIVIFFFIITALVAIIYILSIMFIRKKLTKSYLAKDLVGYIYIDKANTILGTAKGTSKVNLSESIAKKINRMPNKMKFLSNDYDLKNYIAQFLLIDSLIQYCKQFKKEAPYNVSVYLDSKHLDTLKSELIPISSTFDYPVTVNPYLSDVEMLIVGDYVEIVTEKHRQALKIASKNKKFIETVSQQYASEKEKQLGRIDYKLIIALMVYYFLKDRDLSDPELLSQLTINEASLEKAYKFAKKRKKEIDSDQRQKALNDLTNMSLGNYYMHTMIWSSYNDSSGGSSGGGSSFGGGSSGGGGFSGGW</sequence>
<dbReference type="RefSeq" id="WP_166034894.1">
    <property type="nucleotide sequence ID" value="NZ_CP049887.1"/>
</dbReference>
<evidence type="ECO:0000256" key="2">
    <source>
        <dbReference type="SAM" id="Phobius"/>
    </source>
</evidence>
<feature type="transmembrane region" description="Helical" evidence="2">
    <location>
        <begin position="191"/>
        <end position="217"/>
    </location>
</feature>
<dbReference type="InterPro" id="IPR007621">
    <property type="entry name" value="TPM_dom"/>
</dbReference>
<dbReference type="PANTHER" id="PTHR30373">
    <property type="entry name" value="UPF0603 PROTEIN YGCG"/>
    <property type="match status" value="1"/>
</dbReference>
<keyword evidence="5" id="KW-1185">Reference proteome</keyword>
<reference evidence="4 5" key="1">
    <citation type="submission" date="2020-03" db="EMBL/GenBank/DDBJ databases">
        <title>Vagococcus sp. nov., isolated from beetles.</title>
        <authorList>
            <person name="Hyun D.-W."/>
            <person name="Bae J.-W."/>
        </authorList>
    </citation>
    <scope>NUCLEOTIDE SEQUENCE [LARGE SCALE GENOMIC DNA]</scope>
    <source>
        <strain evidence="4 5">HDW17B</strain>
    </source>
</reference>
<name>A0A6G8AUY3_9ENTE</name>